<dbReference type="FunFam" id="3.40.720.10:FF:000017">
    <property type="entry name" value="Predicted protein"/>
    <property type="match status" value="2"/>
</dbReference>
<evidence type="ECO:0000313" key="2">
    <source>
        <dbReference type="Proteomes" id="UP000708208"/>
    </source>
</evidence>
<dbReference type="GO" id="GO:0005615">
    <property type="term" value="C:extracellular space"/>
    <property type="evidence" value="ECO:0007669"/>
    <property type="project" value="TreeGrafter"/>
</dbReference>
<dbReference type="PANTHER" id="PTHR10974:SF1">
    <property type="entry name" value="FI08016P-RELATED"/>
    <property type="match status" value="1"/>
</dbReference>
<reference evidence="1" key="1">
    <citation type="submission" date="2021-06" db="EMBL/GenBank/DDBJ databases">
        <authorList>
            <person name="Hodson N. C."/>
            <person name="Mongue J. A."/>
            <person name="Jaron S. K."/>
        </authorList>
    </citation>
    <scope>NUCLEOTIDE SEQUENCE</scope>
</reference>
<proteinExistence type="predicted"/>
<comment type="caution">
    <text evidence="1">The sequence shown here is derived from an EMBL/GenBank/DDBJ whole genome shotgun (WGS) entry which is preliminary data.</text>
</comment>
<accession>A0A8J2NR47</accession>
<dbReference type="Pfam" id="PF02995">
    <property type="entry name" value="DUF229"/>
    <property type="match status" value="2"/>
</dbReference>
<gene>
    <name evidence="1" type="ORF">AFUS01_LOCUS1252</name>
</gene>
<dbReference type="EMBL" id="CAJVCH010006985">
    <property type="protein sequence ID" value="CAG7659432.1"/>
    <property type="molecule type" value="Genomic_DNA"/>
</dbReference>
<dbReference type="InterPro" id="IPR004245">
    <property type="entry name" value="DUF229"/>
</dbReference>
<dbReference type="Proteomes" id="UP000708208">
    <property type="component" value="Unassembled WGS sequence"/>
</dbReference>
<name>A0A8J2NR47_9HEXA</name>
<keyword evidence="2" id="KW-1185">Reference proteome</keyword>
<dbReference type="OrthoDB" id="413313at2759"/>
<dbReference type="AlphaFoldDB" id="A0A8J2NR47"/>
<sequence length="1204" mass="138621">MSARLRSKLKVSLIVLTIVYLFIQLLKLDSQGFLSRAYYTTNSRSNHSNQCIIPRLSPSSLIDYNQSSHEPSCYKNPQVFFKIDSENRLIWNEIHVNQSDSESAKWNRSNCYYSPVVRIPDEADFQYEPEIQTLISSRVTSLSPSIDNIHVWCRDHLRDDTFYEDYLSLVQIKPELENTLEAANAGKEFYSVLIIGQDSSSHMNFIRTMPKVHKFLKEKLEAVEFHGFNSLGPTTLWSMNPFNSGLELIEFTNACYGYGSFRDNCPFIWKEFEKHGYRTAFDEDQSRNSLFIPVGPRPFKQQPFHYDFRNVGNKHDFASDPYCSGPRLSISVLLDNMMRIATTFPNKPYWFMMWAQYLSHAQNSMSTYGEPSMIFSLEYLHSNQLLNNTILIMLSDHGMWWRDHIKASEAAFLEQRLPILYISLPKKFKEKYPLATKNLQENAEKLTTTFDVYETMHDLLNLMDVSDKRIQERAQESSINARRNVSLFLPIDPARTCVTAGITLINCACISRESASVSEPSVIRAGNFVVEKINEKISGYKQCKKLELENVTDVFLTGMREGSIRGNGTFQLNDGAIRQTHGEYFEIGISTKPGRGKFYVAIVSNGFDGHFTIDGIARPRCYNSSRSLFKIDHQNKLIRLSPNIKYWNQSLWNKSQCFFVPIVRIPEKPDFSLRYNVTTFDIIDDSTTLEDNIDHIYVWCETILKRRKIYEDYLSVVQIKPELEAKLDAVNARTEFYSVIIIGQDSSSHMNFIRTMPKVHKFLKEKLDAAEFYKFNSLGPTTLWSINPLISGLELLEFTKVCHGNGSFEDSCPFIWKEFEKHGYRTAFDEDGSPMFESVGRHPFKRQPFHYDFRVISDRFMDSALKGHKTGKFTNPYCFGSRLSISVLLDNMIRMATTFWNKPHWTMVWSEQLSHRQNEFSKFGEPSMLSSLEHLHSNQLLNNTILIFLSDHGMWWRDHVKASEAAFLEQRLPILYISLPKTFQKKYPLASKNLRDNAEKLTTMYDVHEMMRDLLDLTAVSDKRIQERAQEPSINTRRNVSLFLPIDPARTCAMAGISFINCACLPRNAASVSDPSVVRAAKYVVDTINSYVRHFKDCSELELANITEVFNTGVHKGRNSLTHVKRVSQSESHGGYLEIGVDTKPGRGKYYVGVVVNGFDGHFRINGIARTSIYGNDADCMPNKKLKPYCYCKAQNNSIFSVDT</sequence>
<dbReference type="PANTHER" id="PTHR10974">
    <property type="entry name" value="FI08016P-RELATED"/>
    <property type="match status" value="1"/>
</dbReference>
<organism evidence="1 2">
    <name type="scientific">Allacma fusca</name>
    <dbReference type="NCBI Taxonomy" id="39272"/>
    <lineage>
        <taxon>Eukaryota</taxon>
        <taxon>Metazoa</taxon>
        <taxon>Ecdysozoa</taxon>
        <taxon>Arthropoda</taxon>
        <taxon>Hexapoda</taxon>
        <taxon>Collembola</taxon>
        <taxon>Symphypleona</taxon>
        <taxon>Sminthuridae</taxon>
        <taxon>Allacma</taxon>
    </lineage>
</organism>
<dbReference type="CDD" id="cd16021">
    <property type="entry name" value="ALP_like"/>
    <property type="match status" value="2"/>
</dbReference>
<evidence type="ECO:0000313" key="1">
    <source>
        <dbReference type="EMBL" id="CAG7659432.1"/>
    </source>
</evidence>
<protein>
    <submittedName>
        <fullName evidence="1">Uncharacterized protein</fullName>
    </submittedName>
</protein>